<dbReference type="InterPro" id="IPR011008">
    <property type="entry name" value="Dimeric_a/b-barrel"/>
</dbReference>
<sequence>MPRGIMYVETMPASPAGEAEYHKWYNETHLAQILQIDGIVSARRFAPTDGCGPFIAIYELDCDDLDATIRRLGELGAEGGLTGMENLSMNPPPVPRVYREIGSLGS</sequence>
<organism evidence="1 2">
    <name type="scientific">Mycolicibacterium novocastrense</name>
    <name type="common">Mycobacterium novocastrense</name>
    <dbReference type="NCBI Taxonomy" id="59813"/>
    <lineage>
        <taxon>Bacteria</taxon>
        <taxon>Bacillati</taxon>
        <taxon>Actinomycetota</taxon>
        <taxon>Actinomycetes</taxon>
        <taxon>Mycobacteriales</taxon>
        <taxon>Mycobacteriaceae</taxon>
        <taxon>Mycolicibacterium</taxon>
    </lineage>
</organism>
<proteinExistence type="predicted"/>
<evidence type="ECO:0008006" key="3">
    <source>
        <dbReference type="Google" id="ProtNLM"/>
    </source>
</evidence>
<dbReference type="AlphaFoldDB" id="A0AAW5SEZ4"/>
<reference evidence="1" key="2">
    <citation type="journal article" date="2022" name="BMC Genomics">
        <title>Comparative genome analysis of mycobacteria focusing on tRNA and non-coding RNA.</title>
        <authorList>
            <person name="Behra P.R.K."/>
            <person name="Pettersson B.M.F."/>
            <person name="Ramesh M."/>
            <person name="Das S."/>
            <person name="Dasgupta S."/>
            <person name="Kirsebom L.A."/>
        </authorList>
    </citation>
    <scope>NUCLEOTIDE SEQUENCE</scope>
    <source>
        <strain evidence="1">DSM 44203</strain>
    </source>
</reference>
<accession>A0AAW5SEZ4</accession>
<name>A0AAW5SEZ4_MYCNV</name>
<dbReference type="Proteomes" id="UP001207528">
    <property type="component" value="Unassembled WGS sequence"/>
</dbReference>
<dbReference type="EMBL" id="JACKTI010000015">
    <property type="protein sequence ID" value="MCV7022081.1"/>
    <property type="molecule type" value="Genomic_DNA"/>
</dbReference>
<reference evidence="1" key="1">
    <citation type="submission" date="2020-07" db="EMBL/GenBank/DDBJ databases">
        <authorList>
            <person name="Pettersson B.M.F."/>
            <person name="Behra P.R.K."/>
            <person name="Ramesh M."/>
            <person name="Das S."/>
            <person name="Dasgupta S."/>
            <person name="Kirsebom L.A."/>
        </authorList>
    </citation>
    <scope>NUCLEOTIDE SEQUENCE</scope>
    <source>
        <strain evidence="1">DSM 44203</strain>
    </source>
</reference>
<evidence type="ECO:0000313" key="1">
    <source>
        <dbReference type="EMBL" id="MCV7022081.1"/>
    </source>
</evidence>
<protein>
    <recommendedName>
        <fullName evidence="3">Ethyl tert-butyl ether degradation protein EthD</fullName>
    </recommendedName>
</protein>
<dbReference type="RefSeq" id="WP_067394931.1">
    <property type="nucleotide sequence ID" value="NZ_BCTA01000077.1"/>
</dbReference>
<evidence type="ECO:0000313" key="2">
    <source>
        <dbReference type="Proteomes" id="UP001207528"/>
    </source>
</evidence>
<comment type="caution">
    <text evidence="1">The sequence shown here is derived from an EMBL/GenBank/DDBJ whole genome shotgun (WGS) entry which is preliminary data.</text>
</comment>
<dbReference type="SUPFAM" id="SSF54909">
    <property type="entry name" value="Dimeric alpha+beta barrel"/>
    <property type="match status" value="1"/>
</dbReference>
<gene>
    <name evidence="1" type="ORF">H7I77_01780</name>
</gene>